<dbReference type="Pfam" id="PF07055">
    <property type="entry name" value="Eno-Rase_FAD_bd"/>
    <property type="match status" value="1"/>
</dbReference>
<comment type="pathway">
    <text evidence="9">Lipid metabolism; fatty acid biosynthesis.</text>
</comment>
<evidence type="ECO:0000256" key="1">
    <source>
        <dbReference type="ARBA" id="ARBA00011245"/>
    </source>
</evidence>
<comment type="caution">
    <text evidence="9">Lacks conserved residue(s) required for the propagation of feature annotation.</text>
</comment>
<dbReference type="InterPro" id="IPR010758">
    <property type="entry name" value="Trans-2-enoyl-CoA_reductase"/>
</dbReference>
<dbReference type="Pfam" id="PF12242">
    <property type="entry name" value="Eno-Rase_NADH_b"/>
    <property type="match status" value="1"/>
</dbReference>
<dbReference type="InterPro" id="IPR036291">
    <property type="entry name" value="NAD(P)-bd_dom_sf"/>
</dbReference>
<evidence type="ECO:0000256" key="6">
    <source>
        <dbReference type="ARBA" id="ARBA00023098"/>
    </source>
</evidence>
<accession>A0ABU6GRG4</accession>
<gene>
    <name evidence="9" type="primary">fabV</name>
    <name evidence="13" type="ORF">P4H66_21140</name>
</gene>
<evidence type="ECO:0000256" key="2">
    <source>
        <dbReference type="ARBA" id="ARBA00022516"/>
    </source>
</evidence>
<feature type="binding site" evidence="9">
    <location>
        <begin position="47"/>
        <end position="52"/>
    </location>
    <ligand>
        <name>NAD(+)</name>
        <dbReference type="ChEBI" id="CHEBI:57540"/>
    </ligand>
</feature>
<feature type="binding site" evidence="9">
    <location>
        <begin position="110"/>
        <end position="111"/>
    </location>
    <ligand>
        <name>NAD(+)</name>
        <dbReference type="ChEBI" id="CHEBI:57540"/>
    </ligand>
</feature>
<evidence type="ECO:0000256" key="7">
    <source>
        <dbReference type="ARBA" id="ARBA00023160"/>
    </source>
</evidence>
<dbReference type="EMBL" id="JARLKZ010000016">
    <property type="protein sequence ID" value="MEC0242316.1"/>
    <property type="molecule type" value="Genomic_DNA"/>
</dbReference>
<comment type="subunit">
    <text evidence="1 9">Monomer.</text>
</comment>
<keyword evidence="5 9" id="KW-0520">NAD</keyword>
<evidence type="ECO:0000256" key="5">
    <source>
        <dbReference type="ARBA" id="ARBA00023027"/>
    </source>
</evidence>
<dbReference type="EC" id="1.3.1.44" evidence="9"/>
<evidence type="ECO:0000256" key="9">
    <source>
        <dbReference type="HAMAP-Rule" id="MF_01838"/>
    </source>
</evidence>
<dbReference type="HAMAP" id="MF_01838">
    <property type="entry name" value="FabV_reductase"/>
    <property type="match status" value="1"/>
</dbReference>
<evidence type="ECO:0000313" key="14">
    <source>
        <dbReference type="Proteomes" id="UP001344632"/>
    </source>
</evidence>
<reference evidence="13 14" key="1">
    <citation type="submission" date="2023-03" db="EMBL/GenBank/DDBJ databases">
        <title>Bacillus Genome Sequencing.</title>
        <authorList>
            <person name="Dunlap C."/>
        </authorList>
    </citation>
    <scope>NUCLEOTIDE SEQUENCE [LARGE SCALE GENOMIC DNA]</scope>
    <source>
        <strain evidence="13 14">BD-525</strain>
    </source>
</reference>
<evidence type="ECO:0000313" key="13">
    <source>
        <dbReference type="EMBL" id="MEC0242316.1"/>
    </source>
</evidence>
<proteinExistence type="inferred from homology"/>
<name>A0ABU6GRG4_9BACL</name>
<keyword evidence="4 9" id="KW-0560">Oxidoreductase</keyword>
<feature type="domain" description="Trans-2-enoyl-CoA reductase catalytic" evidence="11">
    <location>
        <begin position="81"/>
        <end position="316"/>
    </location>
</feature>
<protein>
    <recommendedName>
        <fullName evidence="9">Trans-2-enoyl-CoA reductase [NADH]</fullName>
        <shortName evidence="9">TER</shortName>
        <ecNumber evidence="9">1.3.1.44</ecNumber>
    </recommendedName>
</protein>
<dbReference type="NCBIfam" id="NF010177">
    <property type="entry name" value="PRK13656.1"/>
    <property type="match status" value="1"/>
</dbReference>
<dbReference type="Proteomes" id="UP001344632">
    <property type="component" value="Unassembled WGS sequence"/>
</dbReference>
<feature type="active site" description="Proton donor" evidence="9">
    <location>
        <position position="234"/>
    </location>
</feature>
<evidence type="ECO:0000256" key="4">
    <source>
        <dbReference type="ARBA" id="ARBA00023002"/>
    </source>
</evidence>
<comment type="catalytic activity">
    <reaction evidence="8 9">
        <text>a 2,3-saturated acyl-CoA + NAD(+) = a (2E)-enoyl-CoA + NADH + H(+)</text>
        <dbReference type="Rhea" id="RHEA:18177"/>
        <dbReference type="ChEBI" id="CHEBI:15378"/>
        <dbReference type="ChEBI" id="CHEBI:57540"/>
        <dbReference type="ChEBI" id="CHEBI:57945"/>
        <dbReference type="ChEBI" id="CHEBI:58856"/>
        <dbReference type="ChEBI" id="CHEBI:65111"/>
        <dbReference type="EC" id="1.3.1.44"/>
    </reaction>
</comment>
<keyword evidence="14" id="KW-1185">Reference proteome</keyword>
<comment type="similarity">
    <text evidence="9">Belongs to the TER reductase family.</text>
</comment>
<dbReference type="InterPro" id="IPR050048">
    <property type="entry name" value="FabV-like_NADH_b"/>
</dbReference>
<feature type="binding site" evidence="9">
    <location>
        <position position="243"/>
    </location>
    <ligand>
        <name>NAD(+)</name>
        <dbReference type="ChEBI" id="CHEBI:57540"/>
    </ligand>
</feature>
<feature type="binding site" evidence="9">
    <location>
        <begin position="272"/>
        <end position="274"/>
    </location>
    <ligand>
        <name>NAD(+)</name>
        <dbReference type="ChEBI" id="CHEBI:57540"/>
    </ligand>
</feature>
<comment type="caution">
    <text evidence="13">The sequence shown here is derived from an EMBL/GenBank/DDBJ whole genome shotgun (WGS) entry which is preliminary data.</text>
</comment>
<dbReference type="PANTHER" id="PTHR37480">
    <property type="entry name" value="ENOYL-[ACYL-CARRIER-PROTEIN] REDUCTASE [NADH]"/>
    <property type="match status" value="1"/>
</dbReference>
<dbReference type="NCBIfam" id="NF043048">
    <property type="entry name" value="EnoyACPredFabV"/>
    <property type="match status" value="1"/>
</dbReference>
<dbReference type="PANTHER" id="PTHR37480:SF1">
    <property type="entry name" value="ENOYL-[ACYL-CARRIER-PROTEIN] REDUCTASE [NADH]"/>
    <property type="match status" value="1"/>
</dbReference>
<dbReference type="SUPFAM" id="SSF51735">
    <property type="entry name" value="NAD(P)-binding Rossmann-fold domains"/>
    <property type="match status" value="1"/>
</dbReference>
<dbReference type="Gene3D" id="3.40.50.720">
    <property type="entry name" value="NAD(P)-binding Rossmann-like Domain"/>
    <property type="match status" value="1"/>
</dbReference>
<feature type="binding site" evidence="9">
    <location>
        <position position="224"/>
    </location>
    <ligand>
        <name>substrate</name>
    </ligand>
</feature>
<evidence type="ECO:0000259" key="10">
    <source>
        <dbReference type="Pfam" id="PF07055"/>
    </source>
</evidence>
<sequence>MIIKPRTRGFICTTSHPAGCAAQVQEQIDYVQSKPEIQGPKNVLVIGASTGYGLAARITAAFGAHANTVGVYRPSSGSEKRTASAGWYNSAAFELAAQDAGLKSFSVTGDAFSKETKERTIKLIKEELGKVDLVIYSVASARKTDAETGEVYNSVLKPIGNSYTNKTVNFHTGEVTEITLEPATEKEIQDTVAVMGGDDWEEWIQALRGAEVLSENVTTISYSYIGSEITQAIYREGSIGRAKDHLEATALKMNELLKSTGGRAYVVVSKGLVTQSSSAIPVVPLYISSLYKIMKEKGIHEGCIEQTFRLFTERLYTGGETPVDESGRIRIDDWELRDDVQAEVVKLWDSVTSDNIYELTDLEGYRREFFQLFGFETEGVDYEADVDPDVKVPNSI</sequence>
<feature type="domain" description="Trans-2-enoyl-CoA reductase-like NAD(P)H binding" evidence="12">
    <location>
        <begin position="2"/>
        <end position="75"/>
    </location>
</feature>
<dbReference type="InterPro" id="IPR024906">
    <property type="entry name" value="Eno_Rdtase_FAD-bd_dom"/>
</dbReference>
<evidence type="ECO:0000256" key="3">
    <source>
        <dbReference type="ARBA" id="ARBA00022832"/>
    </source>
</evidence>
<dbReference type="Pfam" id="PF12241">
    <property type="entry name" value="Enoyl_reductase"/>
    <property type="match status" value="1"/>
</dbReference>
<dbReference type="InterPro" id="IPR024910">
    <property type="entry name" value="Enoyl-CoA_Rdtase_cat_dom"/>
</dbReference>
<feature type="binding site" evidence="9">
    <location>
        <begin position="138"/>
        <end position="139"/>
    </location>
    <ligand>
        <name>NAD(+)</name>
        <dbReference type="ChEBI" id="CHEBI:57540"/>
    </ligand>
</feature>
<feature type="domain" description="Enoyl reductase FAD binding" evidence="10">
    <location>
        <begin position="323"/>
        <end position="386"/>
    </location>
</feature>
<keyword evidence="6 9" id="KW-0443">Lipid metabolism</keyword>
<evidence type="ECO:0000259" key="12">
    <source>
        <dbReference type="Pfam" id="PF12242"/>
    </source>
</evidence>
<keyword evidence="3 9" id="KW-0276">Fatty acid metabolism</keyword>
<keyword evidence="2 9" id="KW-0444">Lipid biosynthesis</keyword>
<comment type="function">
    <text evidence="9">Involved in the fatty acid synthesis (FAS II). Catalyzes the reduction of a carbon-carbon double bond in an enoyl moiety that is covalently linked to a coenzyme A (CoA).</text>
</comment>
<dbReference type="RefSeq" id="WP_326090087.1">
    <property type="nucleotide sequence ID" value="NZ_JARLKZ010000016.1"/>
</dbReference>
<evidence type="ECO:0000256" key="8">
    <source>
        <dbReference type="ARBA" id="ARBA00048302"/>
    </source>
</evidence>
<evidence type="ECO:0000259" key="11">
    <source>
        <dbReference type="Pfam" id="PF12241"/>
    </source>
</evidence>
<keyword evidence="7 9" id="KW-0275">Fatty acid biosynthesis</keyword>
<organism evidence="13 14">
    <name type="scientific">Paenibacillus dokdonensis</name>
    <dbReference type="NCBI Taxonomy" id="2567944"/>
    <lineage>
        <taxon>Bacteria</taxon>
        <taxon>Bacillati</taxon>
        <taxon>Bacillota</taxon>
        <taxon>Bacilli</taxon>
        <taxon>Bacillales</taxon>
        <taxon>Paenibacillaceae</taxon>
        <taxon>Paenibacillus</taxon>
    </lineage>
</organism>